<reference evidence="1" key="1">
    <citation type="submission" date="2020-03" db="EMBL/GenBank/DDBJ databases">
        <title>The deep terrestrial virosphere.</title>
        <authorList>
            <person name="Holmfeldt K."/>
            <person name="Nilsson E."/>
            <person name="Simone D."/>
            <person name="Lopez-Fernandez M."/>
            <person name="Wu X."/>
            <person name="de Brujin I."/>
            <person name="Lundin D."/>
            <person name="Andersson A."/>
            <person name="Bertilsson S."/>
            <person name="Dopson M."/>
        </authorList>
    </citation>
    <scope>NUCLEOTIDE SEQUENCE</scope>
    <source>
        <strain evidence="1">TM448A01641</strain>
    </source>
</reference>
<protein>
    <submittedName>
        <fullName evidence="1">Uncharacterized protein</fullName>
    </submittedName>
</protein>
<sequence length="62" mass="7175">MSKKQKIIIAWAGLTNDKLDSGWLIDKGYKDGLYGIFKTKKEAKEIYQEVSKVEIKILEKEN</sequence>
<gene>
    <name evidence="1" type="ORF">TM448A01641_0012</name>
</gene>
<organism evidence="1">
    <name type="scientific">viral metagenome</name>
    <dbReference type="NCBI Taxonomy" id="1070528"/>
    <lineage>
        <taxon>unclassified sequences</taxon>
        <taxon>metagenomes</taxon>
        <taxon>organismal metagenomes</taxon>
    </lineage>
</organism>
<proteinExistence type="predicted"/>
<dbReference type="AlphaFoldDB" id="A0A6H1ZQK9"/>
<name>A0A6H1ZQK9_9ZZZZ</name>
<accession>A0A6H1ZQK9</accession>
<dbReference type="EMBL" id="MT144181">
    <property type="protein sequence ID" value="QJA50216.1"/>
    <property type="molecule type" value="Genomic_DNA"/>
</dbReference>
<evidence type="ECO:0000313" key="1">
    <source>
        <dbReference type="EMBL" id="QJA50216.1"/>
    </source>
</evidence>